<sequence length="634" mass="70710">MVKLDPSMVLKVKRDTFYLAEPNSGVYLRNNSCSFRLEGNGIDQWVEKLLPMFNGEYSLGKLTGGLPEAYRQRVYQIAEVLLENGFVRDVRQDEQHQLSEQVLKKFASQIEFVDNLAGSGASRFQSFRKAKVLAVGSGPMLNSLVSILLESGLQKMNVSITDEIPTNRKRLAELVNYARKTDSELEYEEHNSKDWSEVLSPFDVVLYVSQSGNVEELRLLQSICREVRKTFIPAILFKQTGMAGPLFAPDSELCWESAWRRLHSSVLENEHKVSAASLTTGALLANVITFELYKELAGITKAEQRNRIYLLNLETLEGSWHLVSPHPLVTGVFSSIKVGDLENRLGHDQRKGEREKLLQYFSLLTSKETGILHEWEEGDLKQLPLAQCRVQAADPYSGGPSELLAARVCTGFTHEEARMEAALTGIEAYAARMAEVIENGRTLGVGAGESFPEAVGRGLQKCLSKELNNRLLSGKESISLIDLELIEDERCAFYLKALTTIQGIPLAGAGKEVHGFPVIWIGTEKGWYGSAGLNNTLALRSALQNALSDFQNESDGDGAKVLKDSEVHYWERDKQILTIPECTGRIQLETLQDAIEVLKQNRTQMSVYELSIEPIFNQQLDGVYGVSLREEGLS</sequence>
<dbReference type="Gene3D" id="3.40.50.720">
    <property type="entry name" value="NAD(P)-binding Rossmann-like Domain"/>
    <property type="match status" value="1"/>
</dbReference>
<dbReference type="OrthoDB" id="2369163at2"/>
<dbReference type="SUPFAM" id="SSF69572">
    <property type="entry name" value="Activating enzymes of the ubiquitin-like proteins"/>
    <property type="match status" value="1"/>
</dbReference>
<keyword evidence="2" id="KW-1185">Reference proteome</keyword>
<dbReference type="NCBIfam" id="TIGR03693">
    <property type="entry name" value="ocin_ThiF_like"/>
    <property type="match status" value="1"/>
</dbReference>
<evidence type="ECO:0000313" key="2">
    <source>
        <dbReference type="Proteomes" id="UP000031014"/>
    </source>
</evidence>
<dbReference type="InterPro" id="IPR035985">
    <property type="entry name" value="Ubiquitin-activating_enz"/>
</dbReference>
<comment type="caution">
    <text evidence="1">The sequence shown here is derived from an EMBL/GenBank/DDBJ whole genome shotgun (WGS) entry which is preliminary data.</text>
</comment>
<dbReference type="STRING" id="1321606.SAMD00020551_0563"/>
<dbReference type="AlphaFoldDB" id="A0A0A8WZQ1"/>
<dbReference type="RefSeq" id="WP_041964375.1">
    <property type="nucleotide sequence ID" value="NZ_BASE01000012.1"/>
</dbReference>
<dbReference type="Proteomes" id="UP000031014">
    <property type="component" value="Unassembled WGS sequence"/>
</dbReference>
<proteinExistence type="predicted"/>
<evidence type="ECO:0000313" key="1">
    <source>
        <dbReference type="EMBL" id="GAM12429.1"/>
    </source>
</evidence>
<reference evidence="1 2" key="1">
    <citation type="submission" date="2013-06" db="EMBL/GenBank/DDBJ databases">
        <title>Whole genome shotgun sequence of Bacillus selenatarsenatis SF-1.</title>
        <authorList>
            <person name="Kuroda M."/>
            <person name="Sei K."/>
            <person name="Yamashita M."/>
            <person name="Ike M."/>
        </authorList>
    </citation>
    <scope>NUCLEOTIDE SEQUENCE [LARGE SCALE GENOMIC DNA]</scope>
    <source>
        <strain evidence="1 2">SF-1</strain>
    </source>
</reference>
<accession>A0A0A8WZQ1</accession>
<evidence type="ECO:0008006" key="3">
    <source>
        <dbReference type="Google" id="ProtNLM"/>
    </source>
</evidence>
<organism evidence="1 2">
    <name type="scientific">Mesobacillus selenatarsenatis (strain DSM 18680 / JCM 14380 / FERM P-15431 / SF-1)</name>
    <dbReference type="NCBI Taxonomy" id="1321606"/>
    <lineage>
        <taxon>Bacteria</taxon>
        <taxon>Bacillati</taxon>
        <taxon>Bacillota</taxon>
        <taxon>Bacilli</taxon>
        <taxon>Bacillales</taxon>
        <taxon>Bacillaceae</taxon>
        <taxon>Mesobacillus</taxon>
    </lineage>
</organism>
<gene>
    <name evidence="1" type="ORF">SAMD00020551_0563</name>
</gene>
<protein>
    <recommendedName>
        <fullName evidence="3">Thiazole-containing bacteriocin maturation protein</fullName>
    </recommendedName>
</protein>
<dbReference type="GO" id="GO:0008641">
    <property type="term" value="F:ubiquitin-like modifier activating enzyme activity"/>
    <property type="evidence" value="ECO:0007669"/>
    <property type="project" value="InterPro"/>
</dbReference>
<name>A0A0A8WZQ1_MESS1</name>
<dbReference type="InterPro" id="IPR022368">
    <property type="entry name" value="Thiazole_bacteriocin_mat_put"/>
</dbReference>
<dbReference type="EMBL" id="BASE01000012">
    <property type="protein sequence ID" value="GAM12429.1"/>
    <property type="molecule type" value="Genomic_DNA"/>
</dbReference>